<name>A0ABN0JA55_9GAMM</name>
<dbReference type="Gene3D" id="3.40.50.2000">
    <property type="entry name" value="Glycogen Phosphorylase B"/>
    <property type="match status" value="2"/>
</dbReference>
<evidence type="ECO:0000259" key="1">
    <source>
        <dbReference type="Pfam" id="PF00535"/>
    </source>
</evidence>
<dbReference type="PANTHER" id="PTHR22916">
    <property type="entry name" value="GLYCOSYLTRANSFERASE"/>
    <property type="match status" value="1"/>
</dbReference>
<dbReference type="PANTHER" id="PTHR22916:SF3">
    <property type="entry name" value="UDP-GLCNAC:BETAGAL BETA-1,3-N-ACETYLGLUCOSAMINYLTRANSFERASE-LIKE PROTEIN 1"/>
    <property type="match status" value="1"/>
</dbReference>
<dbReference type="SUPFAM" id="SSF53448">
    <property type="entry name" value="Nucleotide-diphospho-sugar transferases"/>
    <property type="match status" value="1"/>
</dbReference>
<gene>
    <name evidence="2" type="ORF">F993_03308</name>
</gene>
<dbReference type="EMBL" id="APOI01000029">
    <property type="protein sequence ID" value="ENU22033.1"/>
    <property type="molecule type" value="Genomic_DNA"/>
</dbReference>
<dbReference type="CDD" id="cd00761">
    <property type="entry name" value="Glyco_tranf_GTA_type"/>
    <property type="match status" value="1"/>
</dbReference>
<protein>
    <recommendedName>
        <fullName evidence="1">Glycosyltransferase 2-like domain-containing protein</fullName>
    </recommendedName>
</protein>
<dbReference type="Pfam" id="PF00535">
    <property type="entry name" value="Glycos_transf_2"/>
    <property type="match status" value="1"/>
</dbReference>
<dbReference type="InterPro" id="IPR001173">
    <property type="entry name" value="Glyco_trans_2-like"/>
</dbReference>
<feature type="domain" description="Glycosyltransferase 2-like" evidence="1">
    <location>
        <begin position="4"/>
        <end position="137"/>
    </location>
</feature>
<dbReference type="SUPFAM" id="SSF53756">
    <property type="entry name" value="UDP-Glycosyltransferase/glycogen phosphorylase"/>
    <property type="match status" value="1"/>
</dbReference>
<sequence>MKISVIVPCYNAISKIDNCLKSLESQTLAKHFFEVIFVDDCSNDGTYQFLRNYVKSKSNFHVFKLNKNSGSPSKPRNFGVTKAKGEFIFYLDSDDALIEDTLESLYKFTLSNDVDVVRGYFLTDNGKEKKEFNRLNLNFNELEYLEKIRTIVSKQSLTAIQLVRKSLLKNIRWKENIRMGEDILFTLEIFSKTEKIYYIDHPTFIYNQQVNQKRLSSTQTYGKRELENHLVVWKGAENILSKIGLSFYELRLRIAIQSVIFSLLKFYTHDIDKELFSQLSKLISDNIQHMQLNKFSQKFIDIIEAIKENQYEKCLNLIKPKMVVAGYDLKFIKPSIPFLEKYYAIEIDEWSGHESHNIEQSKKLLEWADVIFCEWLLGNAVWYANNKKAHQKLIIRLHRFELTTKYINLIEKSKIDKIIAVSPYFYEKIIEKIKIKRSQVTVVPNYLLVDKYISYDNEDKLYNLGMIGILPSGKGFYEGLKVLSGLVKNNSKYKLNVYGKTVDDLPWIKNNKEEMEYFDKCTSYIRDNNLSDNVVYHGWCDMYTEVGKNGYILSLSKNDELFESFHLAPAEGFVAGGIGLFLPWRGVEYIYPNEYILNNVGDLVDYIVSTNQDYNLFTERAVIGNEFVRNNYSIDLFCENILKVVR</sequence>
<accession>A0ABN0JA55</accession>
<evidence type="ECO:0000313" key="2">
    <source>
        <dbReference type="EMBL" id="ENU22033.1"/>
    </source>
</evidence>
<evidence type="ECO:0000313" key="3">
    <source>
        <dbReference type="Proteomes" id="UP000013034"/>
    </source>
</evidence>
<dbReference type="Gene3D" id="3.90.550.10">
    <property type="entry name" value="Spore Coat Polysaccharide Biosynthesis Protein SpsA, Chain A"/>
    <property type="match status" value="1"/>
</dbReference>
<dbReference type="RefSeq" id="WP_004656636.1">
    <property type="nucleotide sequence ID" value="NZ_KB849179.1"/>
</dbReference>
<comment type="caution">
    <text evidence="2">The sequence shown here is derived from an EMBL/GenBank/DDBJ whole genome shotgun (WGS) entry which is preliminary data.</text>
</comment>
<keyword evidence="3" id="KW-1185">Reference proteome</keyword>
<organism evidence="2 3">
    <name type="scientific">Acinetobacter proteolyticus</name>
    <dbReference type="NCBI Taxonomy" id="1776741"/>
    <lineage>
        <taxon>Bacteria</taxon>
        <taxon>Pseudomonadati</taxon>
        <taxon>Pseudomonadota</taxon>
        <taxon>Gammaproteobacteria</taxon>
        <taxon>Moraxellales</taxon>
        <taxon>Moraxellaceae</taxon>
        <taxon>Acinetobacter</taxon>
    </lineage>
</organism>
<reference evidence="2 3" key="1">
    <citation type="submission" date="2013-02" db="EMBL/GenBank/DDBJ databases">
        <title>The Genome Sequence of Acinetobacter sp. NIPH 809.</title>
        <authorList>
            <consortium name="The Broad Institute Genome Sequencing Platform"/>
            <consortium name="The Broad Institute Genome Sequencing Center for Infectious Disease"/>
            <person name="Cerqueira G."/>
            <person name="Feldgarden M."/>
            <person name="Courvalin P."/>
            <person name="Perichon B."/>
            <person name="Grillot-Courvalin C."/>
            <person name="Clermont D."/>
            <person name="Rocha E."/>
            <person name="Yoon E.-J."/>
            <person name="Nemec A."/>
            <person name="Walker B."/>
            <person name="Young S.K."/>
            <person name="Zeng Q."/>
            <person name="Gargeya S."/>
            <person name="Fitzgerald M."/>
            <person name="Haas B."/>
            <person name="Abouelleil A."/>
            <person name="Alvarado L."/>
            <person name="Arachchi H.M."/>
            <person name="Berlin A.M."/>
            <person name="Chapman S.B."/>
            <person name="Dewar J."/>
            <person name="Goldberg J."/>
            <person name="Griggs A."/>
            <person name="Gujja S."/>
            <person name="Hansen M."/>
            <person name="Howarth C."/>
            <person name="Imamovic A."/>
            <person name="Larimer J."/>
            <person name="McCowan C."/>
            <person name="Murphy C."/>
            <person name="Neiman D."/>
            <person name="Pearson M."/>
            <person name="Priest M."/>
            <person name="Roberts A."/>
            <person name="Saif S."/>
            <person name="Shea T."/>
            <person name="Sisk P."/>
            <person name="Sykes S."/>
            <person name="Wortman J."/>
            <person name="Nusbaum C."/>
            <person name="Birren B."/>
        </authorList>
    </citation>
    <scope>NUCLEOTIDE SEQUENCE [LARGE SCALE GENOMIC DNA]</scope>
    <source>
        <strain evidence="2 3">NIPH 809</strain>
    </source>
</reference>
<proteinExistence type="predicted"/>
<dbReference type="Proteomes" id="UP000013034">
    <property type="component" value="Unassembled WGS sequence"/>
</dbReference>
<dbReference type="InterPro" id="IPR029044">
    <property type="entry name" value="Nucleotide-diphossugar_trans"/>
</dbReference>